<name>A0A7J0FY83_9ERIC</name>
<evidence type="ECO:0000256" key="1">
    <source>
        <dbReference type="ARBA" id="ARBA00009995"/>
    </source>
</evidence>
<dbReference type="Gene3D" id="3.40.50.2000">
    <property type="entry name" value="Glycogen Phosphorylase B"/>
    <property type="match status" value="1"/>
</dbReference>
<proteinExistence type="inferred from homology"/>
<comment type="caution">
    <text evidence="2">The sequence shown here is derived from an EMBL/GenBank/DDBJ whole genome shotgun (WGS) entry which is preliminary data.</text>
</comment>
<evidence type="ECO:0000313" key="2">
    <source>
        <dbReference type="EMBL" id="GFZ03643.1"/>
    </source>
</evidence>
<dbReference type="PANTHER" id="PTHR48047">
    <property type="entry name" value="GLYCOSYLTRANSFERASE"/>
    <property type="match status" value="1"/>
</dbReference>
<dbReference type="PANTHER" id="PTHR48047:SF150">
    <property type="entry name" value="SOLANIDINE UDP-GLUCOSE GLUCOSYLTRANSFERASE 1"/>
    <property type="match status" value="1"/>
</dbReference>
<sequence length="316" mass="35702">MDSPSRQLEMFFLPFLLPGHLIPLFEIARTFAARGQRVTVIITQFQASTLQPTVDVDNAAGHCIALQVMPFPFKEVGLPDGFENFTTAFDFETIGKLFQGSTLLRPRIEELIMASHPDCLVSDMFHPWTADLGIPRLHFDGCSMFFHSLEDVILRPDSPHWKVQSDYEPFIIPNLPDAISMTRSQLPDIVWDRTKLSPFLKQCKEAEFKSYGVLVNSFDELESAYTEYYKKVTGEWALGLVREGRVWVGWFVWRQWSWLNLNCVWSSLVVCSACVGLSGGGGNHSVSSEGTTQMDQYLLLKRGTTKEMTVESSPSG</sequence>
<comment type="similarity">
    <text evidence="1">Belongs to the UDP-glycosyltransferase family.</text>
</comment>
<gene>
    <name evidence="2" type="ORF">Acr_16g0002670</name>
</gene>
<dbReference type="AlphaFoldDB" id="A0A7J0FY83"/>
<evidence type="ECO:0000313" key="3">
    <source>
        <dbReference type="Proteomes" id="UP000585474"/>
    </source>
</evidence>
<reference evidence="2 3" key="1">
    <citation type="submission" date="2019-07" db="EMBL/GenBank/DDBJ databases">
        <title>De Novo Assembly of kiwifruit Actinidia rufa.</title>
        <authorList>
            <person name="Sugita-Konishi S."/>
            <person name="Sato K."/>
            <person name="Mori E."/>
            <person name="Abe Y."/>
            <person name="Kisaki G."/>
            <person name="Hamano K."/>
            <person name="Suezawa K."/>
            <person name="Otani M."/>
            <person name="Fukuda T."/>
            <person name="Manabe T."/>
            <person name="Gomi K."/>
            <person name="Tabuchi M."/>
            <person name="Akimitsu K."/>
            <person name="Kataoka I."/>
        </authorList>
    </citation>
    <scope>NUCLEOTIDE SEQUENCE [LARGE SCALE GENOMIC DNA]</scope>
    <source>
        <strain evidence="3">cv. Fuchu</strain>
    </source>
</reference>
<accession>A0A7J0FY83</accession>
<keyword evidence="3" id="KW-1185">Reference proteome</keyword>
<dbReference type="EMBL" id="BJWL01000016">
    <property type="protein sequence ID" value="GFZ03643.1"/>
    <property type="molecule type" value="Genomic_DNA"/>
</dbReference>
<dbReference type="GO" id="GO:0035251">
    <property type="term" value="F:UDP-glucosyltransferase activity"/>
    <property type="evidence" value="ECO:0007669"/>
    <property type="project" value="TreeGrafter"/>
</dbReference>
<organism evidence="2 3">
    <name type="scientific">Actinidia rufa</name>
    <dbReference type="NCBI Taxonomy" id="165716"/>
    <lineage>
        <taxon>Eukaryota</taxon>
        <taxon>Viridiplantae</taxon>
        <taxon>Streptophyta</taxon>
        <taxon>Embryophyta</taxon>
        <taxon>Tracheophyta</taxon>
        <taxon>Spermatophyta</taxon>
        <taxon>Magnoliopsida</taxon>
        <taxon>eudicotyledons</taxon>
        <taxon>Gunneridae</taxon>
        <taxon>Pentapetalae</taxon>
        <taxon>asterids</taxon>
        <taxon>Ericales</taxon>
        <taxon>Actinidiaceae</taxon>
        <taxon>Actinidia</taxon>
    </lineage>
</organism>
<dbReference type="OrthoDB" id="1429485at2759"/>
<dbReference type="SUPFAM" id="SSF53756">
    <property type="entry name" value="UDP-Glycosyltransferase/glycogen phosphorylase"/>
    <property type="match status" value="1"/>
</dbReference>
<evidence type="ECO:0008006" key="4">
    <source>
        <dbReference type="Google" id="ProtNLM"/>
    </source>
</evidence>
<dbReference type="Proteomes" id="UP000585474">
    <property type="component" value="Unassembled WGS sequence"/>
</dbReference>
<protein>
    <recommendedName>
        <fullName evidence="4">UDP-Glycosyltransferase superfamily protein</fullName>
    </recommendedName>
</protein>